<evidence type="ECO:0000256" key="1">
    <source>
        <dbReference type="SAM" id="MobiDB-lite"/>
    </source>
</evidence>
<dbReference type="AlphaFoldDB" id="A0A8J4Q3F9"/>
<reference evidence="2" key="1">
    <citation type="submission" date="2020-01" db="EMBL/GenBank/DDBJ databases">
        <title>Development of genomics and gene disruption for Polysphondylium violaceum indicates a role for the polyketide synthase stlB in stalk morphogenesis.</title>
        <authorList>
            <person name="Narita B."/>
            <person name="Kawabe Y."/>
            <person name="Kin K."/>
            <person name="Saito T."/>
            <person name="Gibbs R."/>
            <person name="Kuspa A."/>
            <person name="Muzny D."/>
            <person name="Queller D."/>
            <person name="Richards S."/>
            <person name="Strassman J."/>
            <person name="Sucgang R."/>
            <person name="Worley K."/>
            <person name="Schaap P."/>
        </authorList>
    </citation>
    <scope>NUCLEOTIDE SEQUENCE</scope>
    <source>
        <strain evidence="2">QSvi11</strain>
    </source>
</reference>
<gene>
    <name evidence="2" type="ORF">CYY_001367</name>
</gene>
<organism evidence="2 3">
    <name type="scientific">Polysphondylium violaceum</name>
    <dbReference type="NCBI Taxonomy" id="133409"/>
    <lineage>
        <taxon>Eukaryota</taxon>
        <taxon>Amoebozoa</taxon>
        <taxon>Evosea</taxon>
        <taxon>Eumycetozoa</taxon>
        <taxon>Dictyostelia</taxon>
        <taxon>Dictyosteliales</taxon>
        <taxon>Dictyosteliaceae</taxon>
        <taxon>Polysphondylium</taxon>
    </lineage>
</organism>
<feature type="region of interest" description="Disordered" evidence="1">
    <location>
        <begin position="71"/>
        <end position="92"/>
    </location>
</feature>
<evidence type="ECO:0000313" key="2">
    <source>
        <dbReference type="EMBL" id="KAF2077364.1"/>
    </source>
</evidence>
<dbReference type="EMBL" id="AJWJ01000031">
    <property type="protein sequence ID" value="KAF2077364.1"/>
    <property type="molecule type" value="Genomic_DNA"/>
</dbReference>
<dbReference type="Proteomes" id="UP000695562">
    <property type="component" value="Unassembled WGS sequence"/>
</dbReference>
<keyword evidence="3" id="KW-1185">Reference proteome</keyword>
<accession>A0A8J4Q3F9</accession>
<comment type="caution">
    <text evidence="2">The sequence shown here is derived from an EMBL/GenBank/DDBJ whole genome shotgun (WGS) entry which is preliminary data.</text>
</comment>
<protein>
    <submittedName>
        <fullName evidence="2">Uncharacterized protein</fullName>
    </submittedName>
</protein>
<feature type="compositionally biased region" description="Basic residues" evidence="1">
    <location>
        <begin position="79"/>
        <end position="88"/>
    </location>
</feature>
<name>A0A8J4Q3F9_9MYCE</name>
<proteinExistence type="predicted"/>
<evidence type="ECO:0000313" key="3">
    <source>
        <dbReference type="Proteomes" id="UP000695562"/>
    </source>
</evidence>
<sequence>MNQKKLIHPTTERVAHPPLSTNSIIGHTPAILGDHSSSLLINGLDITHNGSGNGGNNDGMLMMGDNHLLNTANTNTNNNHHHHHHHHTSSLVSPIISNPTVSSLDTNPLFSSSLFSFHQDKLGGGLFSLIFYFWSSK</sequence>